<sequence>MNAEELAREVDRLERLRTLLAARNRIEEVSRAVVAASSDDDAAERVRRLLGCSEIAARHVISTPLRMYRRGDALAREIADLEEYLTGVVPLDPAVSTRALADGTEDVTAAHPLAELEAGEPSIPLEDIVRDPGIPLD</sequence>
<evidence type="ECO:0000313" key="1">
    <source>
        <dbReference type="EMBL" id="TFC20403.1"/>
    </source>
</evidence>
<evidence type="ECO:0000313" key="2">
    <source>
        <dbReference type="Proteomes" id="UP000297604"/>
    </source>
</evidence>
<protein>
    <recommendedName>
        <fullName evidence="3">DNA topoisomerase (ATP-hydrolyzing)</fullName>
    </recommendedName>
</protein>
<gene>
    <name evidence="1" type="ORF">E3O46_09275</name>
</gene>
<keyword evidence="2" id="KW-1185">Reference proteome</keyword>
<dbReference type="RefSeq" id="WP_134450040.1">
    <property type="nucleotide sequence ID" value="NZ_SOFS01000019.1"/>
</dbReference>
<comment type="caution">
    <text evidence="1">The sequence shown here is derived from an EMBL/GenBank/DDBJ whole genome shotgun (WGS) entry which is preliminary data.</text>
</comment>
<evidence type="ECO:0008006" key="3">
    <source>
        <dbReference type="Google" id="ProtNLM"/>
    </source>
</evidence>
<organism evidence="1 2">
    <name type="scientific">Cryobacterium glucosi</name>
    <dbReference type="NCBI Taxonomy" id="1259175"/>
    <lineage>
        <taxon>Bacteria</taxon>
        <taxon>Bacillati</taxon>
        <taxon>Actinomycetota</taxon>
        <taxon>Actinomycetes</taxon>
        <taxon>Micrococcales</taxon>
        <taxon>Microbacteriaceae</taxon>
        <taxon>Cryobacterium</taxon>
    </lineage>
</organism>
<name>A0ABY2IPI7_9MICO</name>
<dbReference type="Proteomes" id="UP000297604">
    <property type="component" value="Unassembled WGS sequence"/>
</dbReference>
<proteinExistence type="predicted"/>
<accession>A0ABY2IPI7</accession>
<reference evidence="1 2" key="1">
    <citation type="submission" date="2019-03" db="EMBL/GenBank/DDBJ databases">
        <title>Genomics of glacier-inhabiting Cryobacterium strains.</title>
        <authorList>
            <person name="Liu Q."/>
            <person name="Xin Y.-H."/>
        </authorList>
    </citation>
    <scope>NUCLEOTIDE SEQUENCE [LARGE SCALE GENOMIC DNA]</scope>
    <source>
        <strain evidence="1 2">MDB1-5</strain>
    </source>
</reference>
<dbReference type="EMBL" id="SOFS01000019">
    <property type="protein sequence ID" value="TFC20403.1"/>
    <property type="molecule type" value="Genomic_DNA"/>
</dbReference>